<dbReference type="Pfam" id="PF02737">
    <property type="entry name" value="3HCDH_N"/>
    <property type="match status" value="1"/>
</dbReference>
<dbReference type="HAMAP" id="MF_02129">
    <property type="entry name" value="L_carnitine_dehydrog"/>
    <property type="match status" value="1"/>
</dbReference>
<evidence type="ECO:0000256" key="2">
    <source>
        <dbReference type="ARBA" id="ARBA00004855"/>
    </source>
</evidence>
<dbReference type="GO" id="GO:0006631">
    <property type="term" value="P:fatty acid metabolic process"/>
    <property type="evidence" value="ECO:0007669"/>
    <property type="project" value="InterPro"/>
</dbReference>
<feature type="binding site" evidence="7">
    <location>
        <begin position="11"/>
        <end position="16"/>
    </location>
    <ligand>
        <name>NAD(+)</name>
        <dbReference type="ChEBI" id="CHEBI:57540"/>
    </ligand>
</feature>
<proteinExistence type="inferred from homology"/>
<gene>
    <name evidence="10" type="ORF">EOI86_10005</name>
</gene>
<comment type="similarity">
    <text evidence="7">Belongs to the 3-hydroxyacyl-CoA dehydrogenase family. L-carnitine dehydrogenase subfamily.</text>
</comment>
<feature type="domain" description="3-hydroxyacyl-CoA dehydrogenase NAD binding" evidence="9">
    <location>
        <begin position="6"/>
        <end position="181"/>
    </location>
</feature>
<dbReference type="Gene3D" id="3.40.50.720">
    <property type="entry name" value="NAD(P)-binding Rossmann-like Domain"/>
    <property type="match status" value="1"/>
</dbReference>
<dbReference type="RefSeq" id="WP_127764909.1">
    <property type="nucleotide sequence ID" value="NZ_SADE01000001.1"/>
</dbReference>
<feature type="domain" description="3-hydroxyacyl-CoA dehydrogenase C-terminal" evidence="8">
    <location>
        <begin position="185"/>
        <end position="274"/>
    </location>
</feature>
<keyword evidence="5 7" id="KW-0560">Oxidoreductase</keyword>
<dbReference type="PANTHER" id="PTHR48075:SF5">
    <property type="entry name" value="3-HYDROXYBUTYRYL-COA DEHYDROGENASE"/>
    <property type="match status" value="1"/>
</dbReference>
<dbReference type="EC" id="1.1.1.108" evidence="7"/>
<evidence type="ECO:0000256" key="4">
    <source>
        <dbReference type="ARBA" id="ARBA00022490"/>
    </source>
</evidence>
<dbReference type="InterPro" id="IPR026578">
    <property type="entry name" value="L-carnitine_dehydrogenase"/>
</dbReference>
<keyword evidence="11" id="KW-1185">Reference proteome</keyword>
<evidence type="ECO:0000259" key="9">
    <source>
        <dbReference type="Pfam" id="PF02737"/>
    </source>
</evidence>
<comment type="caution">
    <text evidence="10">The sequence shown here is derived from an EMBL/GenBank/DDBJ whole genome shotgun (WGS) entry which is preliminary data.</text>
</comment>
<dbReference type="UniPathway" id="UPA00117"/>
<dbReference type="GO" id="GO:0009437">
    <property type="term" value="P:carnitine metabolic process"/>
    <property type="evidence" value="ECO:0007669"/>
    <property type="project" value="UniProtKB-UniRule"/>
</dbReference>
<comment type="catalytic activity">
    <reaction evidence="7">
        <text>carnitine + NAD(+) = 3-dehydrocarnitine + NADH + H(+)</text>
        <dbReference type="Rhea" id="RHEA:19265"/>
        <dbReference type="ChEBI" id="CHEBI:15378"/>
        <dbReference type="ChEBI" id="CHEBI:17126"/>
        <dbReference type="ChEBI" id="CHEBI:57540"/>
        <dbReference type="ChEBI" id="CHEBI:57885"/>
        <dbReference type="ChEBI" id="CHEBI:57945"/>
        <dbReference type="EC" id="1.1.1.108"/>
    </reaction>
</comment>
<sequence length="326" mass="35156">MRNIETVGLIGGGVIGAGWAARCLANGLSVIAFDPGPGAEAILRAKVENAWPALTKLGLAPGADLSRLSFAASVAEVASKADFIQESAPERLDLKTKLHAEIDAAAPADVLIGSSTSGLLPSDFQADCAHPERVLVGHPFNPVYLLPLVELVGGKKTAPETIEAARSFYTKIGMYPLHVRNEVEGFLSDRLQEALWRENLHIVNEGIATTEELDDAIVYGPGLRWAFMGVNKTFALAGGDEGMRHMLRQFGPALELPWTKLKAPELTEDLIDKMVTGTEDQLAGTTISEMERLRDDCLIAIMQALETFNEGAGRVLKENRDRMAAE</sequence>
<dbReference type="Gene3D" id="1.10.1040.10">
    <property type="entry name" value="N-(1-d-carboxylethyl)-l-norvaline Dehydrogenase, domain 2"/>
    <property type="match status" value="1"/>
</dbReference>
<evidence type="ECO:0000256" key="6">
    <source>
        <dbReference type="ARBA" id="ARBA00023027"/>
    </source>
</evidence>
<evidence type="ECO:0000259" key="8">
    <source>
        <dbReference type="Pfam" id="PF00725"/>
    </source>
</evidence>
<dbReference type="Proteomes" id="UP000287447">
    <property type="component" value="Unassembled WGS sequence"/>
</dbReference>
<accession>A0A3S2ZCS9</accession>
<dbReference type="InterPro" id="IPR008927">
    <property type="entry name" value="6-PGluconate_DH-like_C_sf"/>
</dbReference>
<dbReference type="InterPro" id="IPR006108">
    <property type="entry name" value="3HC_DH_C"/>
</dbReference>
<dbReference type="EMBL" id="SADE01000001">
    <property type="protein sequence ID" value="RVU39538.1"/>
    <property type="molecule type" value="Genomic_DNA"/>
</dbReference>
<dbReference type="OrthoDB" id="9803287at2"/>
<dbReference type="Pfam" id="PF00725">
    <property type="entry name" value="3HCDH"/>
    <property type="match status" value="1"/>
</dbReference>
<dbReference type="PANTHER" id="PTHR48075">
    <property type="entry name" value="3-HYDROXYACYL-COA DEHYDROGENASE FAMILY PROTEIN"/>
    <property type="match status" value="1"/>
</dbReference>
<dbReference type="SUPFAM" id="SSF51735">
    <property type="entry name" value="NAD(P)-binding Rossmann-fold domains"/>
    <property type="match status" value="1"/>
</dbReference>
<evidence type="ECO:0000256" key="3">
    <source>
        <dbReference type="ARBA" id="ARBA00011738"/>
    </source>
</evidence>
<dbReference type="GO" id="GO:0047728">
    <property type="term" value="F:carnitine 3-dehydrogenase activity"/>
    <property type="evidence" value="ECO:0007669"/>
    <property type="project" value="UniProtKB-UniRule"/>
</dbReference>
<name>A0A3S2ZCS9_9PROT</name>
<comment type="function">
    <text evidence="7">Catalyzes the NAD(+)-dependent oxidation of L-carnitine to 3-dehydrocarnitine.</text>
</comment>
<evidence type="ECO:0000256" key="5">
    <source>
        <dbReference type="ARBA" id="ARBA00023002"/>
    </source>
</evidence>
<dbReference type="NCBIfam" id="NF005471">
    <property type="entry name" value="PRK07066.1"/>
    <property type="match status" value="1"/>
</dbReference>
<dbReference type="AlphaFoldDB" id="A0A3S2ZCS9"/>
<dbReference type="InterPro" id="IPR013328">
    <property type="entry name" value="6PGD_dom2"/>
</dbReference>
<dbReference type="SUPFAM" id="SSF48179">
    <property type="entry name" value="6-phosphogluconate dehydrogenase C-terminal domain-like"/>
    <property type="match status" value="1"/>
</dbReference>
<keyword evidence="4 7" id="KW-0963">Cytoplasm</keyword>
<evidence type="ECO:0000256" key="7">
    <source>
        <dbReference type="HAMAP-Rule" id="MF_02129"/>
    </source>
</evidence>
<dbReference type="InterPro" id="IPR006176">
    <property type="entry name" value="3-OHacyl-CoA_DH_NAD-bd"/>
</dbReference>
<comment type="subcellular location">
    <subcellularLocation>
        <location evidence="1 7">Cytoplasm</location>
    </subcellularLocation>
</comment>
<dbReference type="GO" id="GO:0005737">
    <property type="term" value="C:cytoplasm"/>
    <property type="evidence" value="ECO:0007669"/>
    <property type="project" value="UniProtKB-SubCell"/>
</dbReference>
<dbReference type="GO" id="GO:0070403">
    <property type="term" value="F:NAD+ binding"/>
    <property type="evidence" value="ECO:0007669"/>
    <property type="project" value="InterPro"/>
</dbReference>
<reference evidence="11" key="1">
    <citation type="submission" date="2019-01" db="EMBL/GenBank/DDBJ databases">
        <title>Gri0909 isolated from a small marine red alga.</title>
        <authorList>
            <person name="Kim J."/>
            <person name="Jeong S.E."/>
            <person name="Jeon C.O."/>
        </authorList>
    </citation>
    <scope>NUCLEOTIDE SEQUENCE [LARGE SCALE GENOMIC DNA]</scope>
    <source>
        <strain evidence="11">Gri0909</strain>
    </source>
</reference>
<protein>
    <recommendedName>
        <fullName evidence="7">L-carnitine dehydrogenase</fullName>
        <shortName evidence="7">CDH</shortName>
        <shortName evidence="7">L-CDH</shortName>
        <ecNumber evidence="7">1.1.1.108</ecNumber>
    </recommendedName>
</protein>
<organism evidence="10 11">
    <name type="scientific">Hwanghaeella grinnelliae</name>
    <dbReference type="NCBI Taxonomy" id="2500179"/>
    <lineage>
        <taxon>Bacteria</taxon>
        <taxon>Pseudomonadati</taxon>
        <taxon>Pseudomonadota</taxon>
        <taxon>Alphaproteobacteria</taxon>
        <taxon>Rhodospirillales</taxon>
        <taxon>Rhodospirillaceae</taxon>
        <taxon>Hwanghaeella</taxon>
    </lineage>
</organism>
<comment type="pathway">
    <text evidence="2 7">Amine and polyamine metabolism; carnitine metabolism.</text>
</comment>
<dbReference type="InterPro" id="IPR036291">
    <property type="entry name" value="NAD(P)-bd_dom_sf"/>
</dbReference>
<evidence type="ECO:0000313" key="11">
    <source>
        <dbReference type="Proteomes" id="UP000287447"/>
    </source>
</evidence>
<comment type="subunit">
    <text evidence="3 7">Homodimer.</text>
</comment>
<evidence type="ECO:0000313" key="10">
    <source>
        <dbReference type="EMBL" id="RVU39538.1"/>
    </source>
</evidence>
<evidence type="ECO:0000256" key="1">
    <source>
        <dbReference type="ARBA" id="ARBA00004496"/>
    </source>
</evidence>
<keyword evidence="6 7" id="KW-0520">NAD</keyword>